<evidence type="ECO:0000313" key="2">
    <source>
        <dbReference type="Proteomes" id="UP000601435"/>
    </source>
</evidence>
<reference evidence="1" key="1">
    <citation type="submission" date="2021-02" db="EMBL/GenBank/DDBJ databases">
        <authorList>
            <person name="Dougan E. K."/>
            <person name="Rhodes N."/>
            <person name="Thang M."/>
            <person name="Chan C."/>
        </authorList>
    </citation>
    <scope>NUCLEOTIDE SEQUENCE</scope>
</reference>
<dbReference type="EMBL" id="CAJNJA010010579">
    <property type="protein sequence ID" value="CAE7259517.1"/>
    <property type="molecule type" value="Genomic_DNA"/>
</dbReference>
<name>A0A812MNH2_9DINO</name>
<dbReference type="Proteomes" id="UP000601435">
    <property type="component" value="Unassembled WGS sequence"/>
</dbReference>
<evidence type="ECO:0000313" key="1">
    <source>
        <dbReference type="EMBL" id="CAE7259517.1"/>
    </source>
</evidence>
<feature type="non-terminal residue" evidence="1">
    <location>
        <position position="1"/>
    </location>
</feature>
<protein>
    <submittedName>
        <fullName evidence="1">Uncharacterized protein</fullName>
    </submittedName>
</protein>
<gene>
    <name evidence="1" type="ORF">SNEC2469_LOCUS5872</name>
</gene>
<comment type="caution">
    <text evidence="1">The sequence shown here is derived from an EMBL/GenBank/DDBJ whole genome shotgun (WGS) entry which is preliminary data.</text>
</comment>
<accession>A0A812MNH2</accession>
<proteinExistence type="predicted"/>
<keyword evidence="2" id="KW-1185">Reference proteome</keyword>
<organism evidence="1 2">
    <name type="scientific">Symbiodinium necroappetens</name>
    <dbReference type="NCBI Taxonomy" id="1628268"/>
    <lineage>
        <taxon>Eukaryota</taxon>
        <taxon>Sar</taxon>
        <taxon>Alveolata</taxon>
        <taxon>Dinophyceae</taxon>
        <taxon>Suessiales</taxon>
        <taxon>Symbiodiniaceae</taxon>
        <taxon>Symbiodinium</taxon>
    </lineage>
</organism>
<dbReference type="AlphaFoldDB" id="A0A812MNH2"/>
<sequence>YLEKSLLWAEENDIVHGDLLGGDASAANEAEALSHLEMLIADLCLSAAPAARLRKTQAMLRGARSSGPVELT</sequence>